<feature type="binding site" evidence="10">
    <location>
        <begin position="235"/>
        <end position="239"/>
    </location>
    <ligand>
        <name>GTP</name>
        <dbReference type="ChEBI" id="CHEBI:37565"/>
    </ligand>
</feature>
<dbReference type="Gene3D" id="3.40.50.300">
    <property type="entry name" value="P-loop containing nucleotide triphosphate hydrolases"/>
    <property type="match status" value="1"/>
</dbReference>
<evidence type="ECO:0000256" key="5">
    <source>
        <dbReference type="ARBA" id="ARBA00023134"/>
    </source>
</evidence>
<keyword evidence="5 10" id="KW-0342">GTP-binding</keyword>
<proteinExistence type="inferred from homology"/>
<dbReference type="SUPFAM" id="SSF47364">
    <property type="entry name" value="Domain of the SRP/SRP receptor G-proteins"/>
    <property type="match status" value="1"/>
</dbReference>
<dbReference type="Pfam" id="PF02881">
    <property type="entry name" value="SRP54_N"/>
    <property type="match status" value="1"/>
</dbReference>
<dbReference type="AlphaFoldDB" id="A0A0W0THH7"/>
<accession>A0A0W0THH7</accession>
<evidence type="ECO:0000313" key="18">
    <source>
        <dbReference type="Proteomes" id="UP000251942"/>
    </source>
</evidence>
<dbReference type="Proteomes" id="UP000054698">
    <property type="component" value="Unassembled WGS sequence"/>
</dbReference>
<dbReference type="InterPro" id="IPR036225">
    <property type="entry name" value="SRP/SRP_N"/>
</dbReference>
<dbReference type="EMBL" id="UASS01000022">
    <property type="protein sequence ID" value="SPX61765.1"/>
    <property type="molecule type" value="Genomic_DNA"/>
</dbReference>
<dbReference type="Gene3D" id="1.20.120.140">
    <property type="entry name" value="Signal recognition particle SRP54, nucleotide-binding domain"/>
    <property type="match status" value="1"/>
</dbReference>
<comment type="subunit">
    <text evidence="10">Part of the signal recognition particle protein translocation system, which is composed of SRP and FtsY. SRP is a ribonucleoprotein composed of Ffh and a 4.5S RNA molecule.</text>
</comment>
<evidence type="ECO:0000256" key="2">
    <source>
        <dbReference type="ARBA" id="ARBA00022490"/>
    </source>
</evidence>
<dbReference type="InterPro" id="IPR004390">
    <property type="entry name" value="SR_rcpt_FtsY"/>
</dbReference>
<evidence type="ECO:0000256" key="8">
    <source>
        <dbReference type="ARBA" id="ARBA00048027"/>
    </source>
</evidence>
<dbReference type="SMART" id="SM00963">
    <property type="entry name" value="SRP54_N"/>
    <property type="match status" value="1"/>
</dbReference>
<comment type="function">
    <text evidence="9 10">Involved in targeting and insertion of nascent membrane proteins into the cytoplasmic membrane. Acts as a receptor for the complex formed by the signal recognition particle (SRP) and the ribosome-nascent chain (RNC). Interaction with SRP-RNC leads to the transfer of the RNC complex to the Sec translocase for insertion into the membrane, the hydrolysis of GTP by both Ffh and FtsY, and the dissociation of the SRP-FtsY complex into the individual components.</text>
</comment>
<dbReference type="GO" id="GO:0005525">
    <property type="term" value="F:GTP binding"/>
    <property type="evidence" value="ECO:0007669"/>
    <property type="project" value="UniProtKB-UniRule"/>
</dbReference>
<dbReference type="CDD" id="cd17874">
    <property type="entry name" value="FtsY"/>
    <property type="match status" value="1"/>
</dbReference>
<evidence type="ECO:0000256" key="6">
    <source>
        <dbReference type="ARBA" id="ARBA00023136"/>
    </source>
</evidence>
<evidence type="ECO:0000259" key="13">
    <source>
        <dbReference type="SMART" id="SM00962"/>
    </source>
</evidence>
<feature type="binding site" evidence="10">
    <location>
        <begin position="299"/>
        <end position="302"/>
    </location>
    <ligand>
        <name>GTP</name>
        <dbReference type="ChEBI" id="CHEBI:37565"/>
    </ligand>
</feature>
<evidence type="ECO:0000256" key="1">
    <source>
        <dbReference type="ARBA" id="ARBA00022475"/>
    </source>
</evidence>
<keyword evidence="15" id="KW-0132">Cell division</keyword>
<dbReference type="GO" id="GO:0006614">
    <property type="term" value="P:SRP-dependent cotranslational protein targeting to membrane"/>
    <property type="evidence" value="ECO:0007669"/>
    <property type="project" value="InterPro"/>
</dbReference>
<dbReference type="FunFam" id="3.40.50.300:FF:000053">
    <property type="entry name" value="Signal recognition particle receptor FtsY"/>
    <property type="match status" value="1"/>
</dbReference>
<dbReference type="PANTHER" id="PTHR43134">
    <property type="entry name" value="SIGNAL RECOGNITION PARTICLE RECEPTOR SUBUNIT ALPHA"/>
    <property type="match status" value="1"/>
</dbReference>
<keyword evidence="7 10" id="KW-0675">Receptor</keyword>
<dbReference type="InterPro" id="IPR042101">
    <property type="entry name" value="SRP54_N_sf"/>
</dbReference>
<comment type="subcellular location">
    <subcellularLocation>
        <location evidence="10">Cell membrane</location>
        <topology evidence="10">Peripheral membrane protein</topology>
        <orientation evidence="10">Cytoplasmic side</orientation>
    </subcellularLocation>
    <subcellularLocation>
        <location evidence="10">Cytoplasm</location>
    </subcellularLocation>
</comment>
<keyword evidence="3 10" id="KW-0547">Nucleotide-binding</keyword>
<keyword evidence="2 10" id="KW-0963">Cytoplasm</keyword>
<keyword evidence="1 10" id="KW-1003">Cell membrane</keyword>
<dbReference type="InterPro" id="IPR003593">
    <property type="entry name" value="AAA+_ATPase"/>
</dbReference>
<dbReference type="GO" id="GO:0051301">
    <property type="term" value="P:cell division"/>
    <property type="evidence" value="ECO:0007669"/>
    <property type="project" value="UniProtKB-KW"/>
</dbReference>
<sequence>MIKWFKKNQDETKSISTSIEEPEMPAQQTEIVSDPVSDDLPKQGFFARFKRGLTKTRQQFGEGIGRLLLGKKEIDAVLLEELETLLLSADLGIETSQAILKQLGEDLARKQLTDGDAVFEALKKRLETILLIREKPLQVETADQLPFVILTVGVNGAGKTTSIGKMAKQFQQQGKKVMLAAGDTFRAAAVEQLQILGERNQIPVIAQHTGADSASVIYDALQAAKARGIDVLIADTAGRLHTQGNLMEELKKVKRVIQKLDANAPHETMLILDASIGQNALNQARQFHKAIGLTGITMTKLDGTAKGGILFAIANELEIPFRYLGIGEGIDDLRPFDAQQFVRAIFNDDQI</sequence>
<evidence type="ECO:0000256" key="10">
    <source>
        <dbReference type="HAMAP-Rule" id="MF_00920"/>
    </source>
</evidence>
<dbReference type="SMART" id="SM00382">
    <property type="entry name" value="AAA"/>
    <property type="match status" value="1"/>
</dbReference>
<dbReference type="GO" id="GO:0005737">
    <property type="term" value="C:cytoplasm"/>
    <property type="evidence" value="ECO:0007669"/>
    <property type="project" value="UniProtKB-SubCell"/>
</dbReference>
<dbReference type="NCBIfam" id="TIGR00064">
    <property type="entry name" value="ftsY"/>
    <property type="match status" value="1"/>
</dbReference>
<dbReference type="Pfam" id="PF00448">
    <property type="entry name" value="SRP54"/>
    <property type="match status" value="1"/>
</dbReference>
<keyword evidence="4 10" id="KW-0378">Hydrolase</keyword>
<evidence type="ECO:0000313" key="15">
    <source>
        <dbReference type="EMBL" id="KTC95017.1"/>
    </source>
</evidence>
<comment type="catalytic activity">
    <reaction evidence="8 10">
        <text>GTP + H2O = GDP + phosphate + H(+)</text>
        <dbReference type="Rhea" id="RHEA:19669"/>
        <dbReference type="ChEBI" id="CHEBI:15377"/>
        <dbReference type="ChEBI" id="CHEBI:15378"/>
        <dbReference type="ChEBI" id="CHEBI:37565"/>
        <dbReference type="ChEBI" id="CHEBI:43474"/>
        <dbReference type="ChEBI" id="CHEBI:58189"/>
        <dbReference type="EC" id="3.6.5.4"/>
    </reaction>
</comment>
<feature type="domain" description="SRP54-type proteins GTP-binding" evidence="13">
    <location>
        <begin position="146"/>
        <end position="347"/>
    </location>
</feature>
<dbReference type="OrthoDB" id="9804720at2"/>
<dbReference type="EC" id="3.6.5.4" evidence="10"/>
<reference evidence="15 17" key="1">
    <citation type="submission" date="2015-11" db="EMBL/GenBank/DDBJ databases">
        <title>Genomic analysis of 38 Legionella species identifies large and diverse effector repertoires.</title>
        <authorList>
            <person name="Burstein D."/>
            <person name="Amaro F."/>
            <person name="Zusman T."/>
            <person name="Lifshitz Z."/>
            <person name="Cohen O."/>
            <person name="Gilbert J.A."/>
            <person name="Pupko T."/>
            <person name="Shuman H.A."/>
            <person name="Segal G."/>
        </authorList>
    </citation>
    <scope>NUCLEOTIDE SEQUENCE [LARGE SCALE GENOMIC DNA]</scope>
    <source>
        <strain evidence="15 17">WO-44C</strain>
    </source>
</reference>
<evidence type="ECO:0000259" key="12">
    <source>
        <dbReference type="SMART" id="SM00382"/>
    </source>
</evidence>
<dbReference type="Proteomes" id="UP000251942">
    <property type="component" value="Unassembled WGS sequence"/>
</dbReference>
<protein>
    <recommendedName>
        <fullName evidence="10">Signal recognition particle receptor FtsY</fullName>
        <shortName evidence="10">SRP receptor</shortName>
        <ecNumber evidence="10">3.6.5.4</ecNumber>
    </recommendedName>
</protein>
<dbReference type="PANTHER" id="PTHR43134:SF1">
    <property type="entry name" value="SIGNAL RECOGNITION PARTICLE RECEPTOR SUBUNIT ALPHA"/>
    <property type="match status" value="1"/>
</dbReference>
<dbReference type="PATRIC" id="fig|453.4.peg.2936"/>
<evidence type="ECO:0000256" key="9">
    <source>
        <dbReference type="ARBA" id="ARBA00053570"/>
    </source>
</evidence>
<keyword evidence="15" id="KW-0131">Cell cycle</keyword>
<dbReference type="InterPro" id="IPR013822">
    <property type="entry name" value="Signal_recog_particl_SRP54_hlx"/>
</dbReference>
<feature type="domain" description="AAA+ ATPase" evidence="12">
    <location>
        <begin position="145"/>
        <end position="346"/>
    </location>
</feature>
<dbReference type="SMART" id="SM00962">
    <property type="entry name" value="SRP54"/>
    <property type="match status" value="1"/>
</dbReference>
<reference evidence="16 18" key="2">
    <citation type="submission" date="2018-06" db="EMBL/GenBank/DDBJ databases">
        <authorList>
            <consortium name="Pathogen Informatics"/>
            <person name="Doyle S."/>
        </authorList>
    </citation>
    <scope>NUCLEOTIDE SEQUENCE [LARGE SCALE GENOMIC DNA]</scope>
    <source>
        <strain evidence="16 18">NCTC12022</strain>
    </source>
</reference>
<feature type="binding site" evidence="10">
    <location>
        <begin position="153"/>
        <end position="160"/>
    </location>
    <ligand>
        <name>GTP</name>
        <dbReference type="ChEBI" id="CHEBI:37565"/>
    </ligand>
</feature>
<evidence type="ECO:0000259" key="14">
    <source>
        <dbReference type="SMART" id="SM00963"/>
    </source>
</evidence>
<keyword evidence="17" id="KW-1185">Reference proteome</keyword>
<keyword evidence="6 10" id="KW-0472">Membrane</keyword>
<evidence type="ECO:0000313" key="16">
    <source>
        <dbReference type="EMBL" id="SPX61765.1"/>
    </source>
</evidence>
<dbReference type="FunFam" id="1.20.120.140:FF:000002">
    <property type="entry name" value="Signal recognition particle receptor FtsY"/>
    <property type="match status" value="1"/>
</dbReference>
<dbReference type="InterPro" id="IPR027417">
    <property type="entry name" value="P-loop_NTPase"/>
</dbReference>
<evidence type="ECO:0000313" key="17">
    <source>
        <dbReference type="Proteomes" id="UP000054698"/>
    </source>
</evidence>
<evidence type="ECO:0000256" key="3">
    <source>
        <dbReference type="ARBA" id="ARBA00022741"/>
    </source>
</evidence>
<organism evidence="15 17">
    <name type="scientific">Legionella feeleii</name>
    <dbReference type="NCBI Taxonomy" id="453"/>
    <lineage>
        <taxon>Bacteria</taxon>
        <taxon>Pseudomonadati</taxon>
        <taxon>Pseudomonadota</taxon>
        <taxon>Gammaproteobacteria</taxon>
        <taxon>Legionellales</taxon>
        <taxon>Legionellaceae</taxon>
        <taxon>Legionella</taxon>
    </lineage>
</organism>
<gene>
    <name evidence="10 16" type="primary">ftsY</name>
    <name evidence="15" type="ORF">Lfee_2681</name>
    <name evidence="16" type="ORF">NCTC12022_02514</name>
</gene>
<dbReference type="GO" id="GO:0003924">
    <property type="term" value="F:GTPase activity"/>
    <property type="evidence" value="ECO:0007669"/>
    <property type="project" value="UniProtKB-UniRule"/>
</dbReference>
<evidence type="ECO:0000256" key="4">
    <source>
        <dbReference type="ARBA" id="ARBA00022801"/>
    </source>
</evidence>
<dbReference type="InterPro" id="IPR000897">
    <property type="entry name" value="SRP54_GTPase_dom"/>
</dbReference>
<evidence type="ECO:0000256" key="7">
    <source>
        <dbReference type="ARBA" id="ARBA00023170"/>
    </source>
</evidence>
<dbReference type="HAMAP" id="MF_00920">
    <property type="entry name" value="FtsY"/>
    <property type="match status" value="1"/>
</dbReference>
<feature type="domain" description="Signal recognition particle SRP54 helical bundle" evidence="14">
    <location>
        <begin position="49"/>
        <end position="130"/>
    </location>
</feature>
<dbReference type="STRING" id="453.Lfee_2681"/>
<dbReference type="GO" id="GO:0005047">
    <property type="term" value="F:signal recognition particle binding"/>
    <property type="evidence" value="ECO:0007669"/>
    <property type="project" value="TreeGrafter"/>
</dbReference>
<dbReference type="SUPFAM" id="SSF52540">
    <property type="entry name" value="P-loop containing nucleoside triphosphate hydrolases"/>
    <property type="match status" value="1"/>
</dbReference>
<name>A0A0W0THH7_9GAMM</name>
<evidence type="ECO:0000256" key="11">
    <source>
        <dbReference type="SAM" id="MobiDB-lite"/>
    </source>
</evidence>
<comment type="similarity">
    <text evidence="10">Belongs to the GTP-binding SRP family. FtsY subfamily.</text>
</comment>
<dbReference type="EMBL" id="LNYB01000085">
    <property type="protein sequence ID" value="KTC95017.1"/>
    <property type="molecule type" value="Genomic_DNA"/>
</dbReference>
<feature type="region of interest" description="Disordered" evidence="11">
    <location>
        <begin position="1"/>
        <end position="27"/>
    </location>
</feature>
<dbReference type="GO" id="GO:0005886">
    <property type="term" value="C:plasma membrane"/>
    <property type="evidence" value="ECO:0007669"/>
    <property type="project" value="UniProtKB-SubCell"/>
</dbReference>